<organism evidence="2 3">
    <name type="scientific">Chitinophaga cymbidii</name>
    <dbReference type="NCBI Taxonomy" id="1096750"/>
    <lineage>
        <taxon>Bacteria</taxon>
        <taxon>Pseudomonadati</taxon>
        <taxon>Bacteroidota</taxon>
        <taxon>Chitinophagia</taxon>
        <taxon>Chitinophagales</taxon>
        <taxon>Chitinophagaceae</taxon>
        <taxon>Chitinophaga</taxon>
    </lineage>
</organism>
<evidence type="ECO:0000256" key="1">
    <source>
        <dbReference type="ARBA" id="ARBA00010552"/>
    </source>
</evidence>
<dbReference type="NCBIfam" id="TIGR00004">
    <property type="entry name" value="Rid family detoxifying hydrolase"/>
    <property type="match status" value="1"/>
</dbReference>
<dbReference type="CDD" id="cd00448">
    <property type="entry name" value="YjgF_YER057c_UK114_family"/>
    <property type="match status" value="1"/>
</dbReference>
<dbReference type="InterPro" id="IPR006175">
    <property type="entry name" value="YjgF/YER057c/UK114"/>
</dbReference>
<dbReference type="Gene3D" id="3.30.1330.40">
    <property type="entry name" value="RutC-like"/>
    <property type="match status" value="1"/>
</dbReference>
<gene>
    <name evidence="2" type="primary">yjgF</name>
    <name evidence="2" type="ORF">CCY01nite_15740</name>
</gene>
<name>A0A512RI26_9BACT</name>
<evidence type="ECO:0000313" key="3">
    <source>
        <dbReference type="Proteomes" id="UP000321436"/>
    </source>
</evidence>
<dbReference type="SUPFAM" id="SSF55298">
    <property type="entry name" value="YjgF-like"/>
    <property type="match status" value="1"/>
</dbReference>
<reference evidence="2 3" key="1">
    <citation type="submission" date="2019-07" db="EMBL/GenBank/DDBJ databases">
        <title>Whole genome shotgun sequence of Chitinophaga cymbidii NBRC 109752.</title>
        <authorList>
            <person name="Hosoyama A."/>
            <person name="Uohara A."/>
            <person name="Ohji S."/>
            <person name="Ichikawa N."/>
        </authorList>
    </citation>
    <scope>NUCLEOTIDE SEQUENCE [LARGE SCALE GENOMIC DNA]</scope>
    <source>
        <strain evidence="2 3">NBRC 109752</strain>
    </source>
</reference>
<accession>A0A512RI26</accession>
<dbReference type="InterPro" id="IPR035959">
    <property type="entry name" value="RutC-like_sf"/>
</dbReference>
<evidence type="ECO:0000313" key="2">
    <source>
        <dbReference type="EMBL" id="GEP95314.1"/>
    </source>
</evidence>
<dbReference type="Pfam" id="PF01042">
    <property type="entry name" value="Ribonuc_L-PSP"/>
    <property type="match status" value="1"/>
</dbReference>
<proteinExistence type="inferred from homology"/>
<dbReference type="GO" id="GO:0005829">
    <property type="term" value="C:cytosol"/>
    <property type="evidence" value="ECO:0007669"/>
    <property type="project" value="TreeGrafter"/>
</dbReference>
<dbReference type="EMBL" id="BKAU01000001">
    <property type="protein sequence ID" value="GEP95314.1"/>
    <property type="molecule type" value="Genomic_DNA"/>
</dbReference>
<dbReference type="AlphaFoldDB" id="A0A512RI26"/>
<protein>
    <submittedName>
        <fullName evidence="2">Reactive intermediate/imine deaminase</fullName>
    </submittedName>
</protein>
<dbReference type="PANTHER" id="PTHR11803:SF39">
    <property type="entry name" value="2-IMINOBUTANOATE_2-IMINOPROPANOATE DEAMINASE"/>
    <property type="match status" value="1"/>
</dbReference>
<comment type="caution">
    <text evidence="2">The sequence shown here is derived from an EMBL/GenBank/DDBJ whole genome shotgun (WGS) entry which is preliminary data.</text>
</comment>
<dbReference type="GO" id="GO:0019239">
    <property type="term" value="F:deaminase activity"/>
    <property type="evidence" value="ECO:0007669"/>
    <property type="project" value="TreeGrafter"/>
</dbReference>
<dbReference type="FunFam" id="3.30.1330.40:FF:000001">
    <property type="entry name" value="L-PSP family endoribonuclease"/>
    <property type="match status" value="1"/>
</dbReference>
<comment type="similarity">
    <text evidence="1">Belongs to the RutC family.</text>
</comment>
<sequence>MQHVIANAKTLFLRYMEKLVINTNSAPAPIGPYNQAVKAGSMLFVSGQIALNAETGQLVKDDIIAETHQVMQNLRNILTEAGMDFSDVVKSTIFIMDMNDFSQINEVYGKYFTGYFPARETVQVAALPKGVNVEISVIAIK</sequence>
<dbReference type="Proteomes" id="UP000321436">
    <property type="component" value="Unassembled WGS sequence"/>
</dbReference>
<keyword evidence="3" id="KW-1185">Reference proteome</keyword>
<dbReference type="PANTHER" id="PTHR11803">
    <property type="entry name" value="2-IMINOBUTANOATE/2-IMINOPROPANOATE DEAMINASE RIDA"/>
    <property type="match status" value="1"/>
</dbReference>
<dbReference type="InterPro" id="IPR006056">
    <property type="entry name" value="RidA"/>
</dbReference>